<dbReference type="Pfam" id="PF07690">
    <property type="entry name" value="MFS_1"/>
    <property type="match status" value="1"/>
</dbReference>
<evidence type="ECO:0000256" key="1">
    <source>
        <dbReference type="ARBA" id="ARBA00004651"/>
    </source>
</evidence>
<feature type="transmembrane region" description="Helical" evidence="6">
    <location>
        <begin position="165"/>
        <end position="193"/>
    </location>
</feature>
<feature type="transmembrane region" description="Helical" evidence="6">
    <location>
        <begin position="322"/>
        <end position="340"/>
    </location>
</feature>
<dbReference type="RefSeq" id="WP_184361589.1">
    <property type="nucleotide sequence ID" value="NZ_BAAAKM010000010.1"/>
</dbReference>
<keyword evidence="3 6" id="KW-0812">Transmembrane</keyword>
<dbReference type="Proteomes" id="UP000579647">
    <property type="component" value="Unassembled WGS sequence"/>
</dbReference>
<dbReference type="AlphaFoldDB" id="A0A840W8R8"/>
<feature type="transmembrane region" description="Helical" evidence="6">
    <location>
        <begin position="298"/>
        <end position="316"/>
    </location>
</feature>
<keyword evidence="5 6" id="KW-0472">Membrane</keyword>
<evidence type="ECO:0000256" key="3">
    <source>
        <dbReference type="ARBA" id="ARBA00022692"/>
    </source>
</evidence>
<evidence type="ECO:0000256" key="4">
    <source>
        <dbReference type="ARBA" id="ARBA00022989"/>
    </source>
</evidence>
<dbReference type="SUPFAM" id="SSF103473">
    <property type="entry name" value="MFS general substrate transporter"/>
    <property type="match status" value="1"/>
</dbReference>
<evidence type="ECO:0000313" key="7">
    <source>
        <dbReference type="EMBL" id="MBB5489451.1"/>
    </source>
</evidence>
<gene>
    <name evidence="7" type="ORF">HNR07_000588</name>
</gene>
<evidence type="ECO:0000313" key="8">
    <source>
        <dbReference type="Proteomes" id="UP000579647"/>
    </source>
</evidence>
<feature type="transmembrane region" description="Helical" evidence="6">
    <location>
        <begin position="390"/>
        <end position="407"/>
    </location>
</feature>
<keyword evidence="2" id="KW-1003">Cell membrane</keyword>
<accession>A0A840W8R8</accession>
<name>A0A840W8R8_9ACTN</name>
<keyword evidence="4 6" id="KW-1133">Transmembrane helix</keyword>
<evidence type="ECO:0000256" key="6">
    <source>
        <dbReference type="SAM" id="Phobius"/>
    </source>
</evidence>
<dbReference type="CDD" id="cd06173">
    <property type="entry name" value="MFS_MefA_like"/>
    <property type="match status" value="1"/>
</dbReference>
<feature type="transmembrane region" description="Helical" evidence="6">
    <location>
        <begin position="268"/>
        <end position="286"/>
    </location>
</feature>
<dbReference type="GO" id="GO:0022857">
    <property type="term" value="F:transmembrane transporter activity"/>
    <property type="evidence" value="ECO:0007669"/>
    <property type="project" value="InterPro"/>
</dbReference>
<dbReference type="InterPro" id="IPR011701">
    <property type="entry name" value="MFS"/>
</dbReference>
<protein>
    <submittedName>
        <fullName evidence="7">MFS family permease</fullName>
    </submittedName>
</protein>
<sequence>MPSPRTPRSDSVGGHRDFQRLWAGSVVSQFGSAIGMVALPVIAVAVLDVAAWQVSLLAGVAALTTVLVAFPIGRRIEYTRKRPVMIGSDLLRAATLASLPAAHALGALTYTHLCAVAAVNAVCAIAFTGASQAHLKSLVGPARLIDANSRLESTRWLSVSVGPSLAGALIAALSAVGALVANTVGFLIGALAVRSIREPEPDPPTPPAPGEGTSKRSELFAGLGFVWGHPALRPILISWILFAGASSMAAPLTAVYYMRDLGFSAFEYGLLMGVPSLGGLLGARLVPRLVRRLGALRTLWWASLLRGPWYFLIPFAVPGKVGLLMCGVGFGLVLVFAAAANSAMSGYRQLETPDGLMSRVATLWAFATTVSQPVFILLGGVVAALADARVALLAAAVVMSLAGLLLPRSRSAPERW</sequence>
<feature type="transmembrane region" description="Helical" evidence="6">
    <location>
        <begin position="50"/>
        <end position="70"/>
    </location>
</feature>
<dbReference type="GO" id="GO:0005886">
    <property type="term" value="C:plasma membrane"/>
    <property type="evidence" value="ECO:0007669"/>
    <property type="project" value="UniProtKB-SubCell"/>
</dbReference>
<reference evidence="7 8" key="1">
    <citation type="submission" date="2020-08" db="EMBL/GenBank/DDBJ databases">
        <title>Sequencing the genomes of 1000 actinobacteria strains.</title>
        <authorList>
            <person name="Klenk H.-P."/>
        </authorList>
    </citation>
    <scope>NUCLEOTIDE SEQUENCE [LARGE SCALE GENOMIC DNA]</scope>
    <source>
        <strain evidence="7 8">DSM 44598</strain>
    </source>
</reference>
<evidence type="ECO:0000256" key="2">
    <source>
        <dbReference type="ARBA" id="ARBA00022475"/>
    </source>
</evidence>
<dbReference type="InterPro" id="IPR036259">
    <property type="entry name" value="MFS_trans_sf"/>
</dbReference>
<feature type="transmembrane region" description="Helical" evidence="6">
    <location>
        <begin position="21"/>
        <end position="44"/>
    </location>
</feature>
<dbReference type="Gene3D" id="1.20.1250.20">
    <property type="entry name" value="MFS general substrate transporter like domains"/>
    <property type="match status" value="1"/>
</dbReference>
<comment type="subcellular location">
    <subcellularLocation>
        <location evidence="1">Cell membrane</location>
        <topology evidence="1">Multi-pass membrane protein</topology>
    </subcellularLocation>
</comment>
<organism evidence="7 8">
    <name type="scientific">Nocardiopsis metallicus</name>
    <dbReference type="NCBI Taxonomy" id="179819"/>
    <lineage>
        <taxon>Bacteria</taxon>
        <taxon>Bacillati</taxon>
        <taxon>Actinomycetota</taxon>
        <taxon>Actinomycetes</taxon>
        <taxon>Streptosporangiales</taxon>
        <taxon>Nocardiopsidaceae</taxon>
        <taxon>Nocardiopsis</taxon>
    </lineage>
</organism>
<comment type="caution">
    <text evidence="7">The sequence shown here is derived from an EMBL/GenBank/DDBJ whole genome shotgun (WGS) entry which is preliminary data.</text>
</comment>
<feature type="transmembrane region" description="Helical" evidence="6">
    <location>
        <begin position="235"/>
        <end position="256"/>
    </location>
</feature>
<evidence type="ECO:0000256" key="5">
    <source>
        <dbReference type="ARBA" id="ARBA00023136"/>
    </source>
</evidence>
<feature type="transmembrane region" description="Helical" evidence="6">
    <location>
        <begin position="361"/>
        <end position="384"/>
    </location>
</feature>
<dbReference type="PANTHER" id="PTHR23513">
    <property type="entry name" value="INTEGRAL MEMBRANE EFFLUX PROTEIN-RELATED"/>
    <property type="match status" value="1"/>
</dbReference>
<proteinExistence type="predicted"/>
<dbReference type="PANTHER" id="PTHR23513:SF6">
    <property type="entry name" value="MAJOR FACILITATOR SUPERFAMILY ASSOCIATED DOMAIN-CONTAINING PROTEIN"/>
    <property type="match status" value="1"/>
</dbReference>
<dbReference type="EMBL" id="JACHDO010000001">
    <property type="protein sequence ID" value="MBB5489451.1"/>
    <property type="molecule type" value="Genomic_DNA"/>
</dbReference>
<keyword evidence="8" id="KW-1185">Reference proteome</keyword>